<proteinExistence type="predicted"/>
<dbReference type="KEGG" id="tse:THMIRHAS_24450"/>
<dbReference type="Proteomes" id="UP000501726">
    <property type="component" value="Chromosome"/>
</dbReference>
<organism evidence="1 2">
    <name type="scientific">Thiosulfatimonas sediminis</name>
    <dbReference type="NCBI Taxonomy" id="2675054"/>
    <lineage>
        <taxon>Bacteria</taxon>
        <taxon>Pseudomonadati</taxon>
        <taxon>Pseudomonadota</taxon>
        <taxon>Gammaproteobacteria</taxon>
        <taxon>Thiotrichales</taxon>
        <taxon>Piscirickettsiaceae</taxon>
        <taxon>Thiosulfatimonas</taxon>
    </lineage>
</organism>
<reference evidence="2" key="1">
    <citation type="submission" date="2019-11" db="EMBL/GenBank/DDBJ databases">
        <title>Isolation and characterization of two novel species in the genus Thiomicrorhabdus.</title>
        <authorList>
            <person name="Mochizuki J."/>
            <person name="Kojima H."/>
            <person name="Fukui M."/>
        </authorList>
    </citation>
    <scope>NUCLEOTIDE SEQUENCE [LARGE SCALE GENOMIC DNA]</scope>
    <source>
        <strain evidence="2">aks77</strain>
    </source>
</reference>
<evidence type="ECO:0000313" key="1">
    <source>
        <dbReference type="EMBL" id="BBP47072.1"/>
    </source>
</evidence>
<dbReference type="AlphaFoldDB" id="A0A6F8PY47"/>
<evidence type="ECO:0000313" key="2">
    <source>
        <dbReference type="Proteomes" id="UP000501726"/>
    </source>
</evidence>
<keyword evidence="2" id="KW-1185">Reference proteome</keyword>
<sequence length="56" mass="6502">MDLFASLFMKTKAARDSSELTKIDMSTGTYREYSIYYIISFNLLLGEVVSIMYPEF</sequence>
<protein>
    <submittedName>
        <fullName evidence="1">Uncharacterized protein</fullName>
    </submittedName>
</protein>
<gene>
    <name evidence="1" type="ORF">THMIRHAS_24450</name>
</gene>
<accession>A0A6F8PY47</accession>
<name>A0A6F8PY47_9GAMM</name>
<dbReference type="EMBL" id="AP021889">
    <property type="protein sequence ID" value="BBP47072.1"/>
    <property type="molecule type" value="Genomic_DNA"/>
</dbReference>